<proteinExistence type="predicted"/>
<dbReference type="Gene3D" id="3.40.50.2000">
    <property type="entry name" value="Glycogen Phosphorylase B"/>
    <property type="match status" value="1"/>
</dbReference>
<dbReference type="RefSeq" id="WP_122383174.1">
    <property type="nucleotide sequence ID" value="NZ_VOHW01000012.1"/>
</dbReference>
<dbReference type="SUPFAM" id="SSF53756">
    <property type="entry name" value="UDP-Glycosyltransferase/glycogen phosphorylase"/>
    <property type="match status" value="1"/>
</dbReference>
<evidence type="ECO:0000313" key="1">
    <source>
        <dbReference type="EMBL" id="TWV59836.1"/>
    </source>
</evidence>
<dbReference type="EMBL" id="VOHW01000012">
    <property type="protein sequence ID" value="TWV59836.1"/>
    <property type="molecule type" value="Genomic_DNA"/>
</dbReference>
<dbReference type="AlphaFoldDB" id="A0A5C6KBZ1"/>
<keyword evidence="1" id="KW-0808">Transferase</keyword>
<organism evidence="1 2">
    <name type="scientific">Parabacteroides distasonis</name>
    <dbReference type="NCBI Taxonomy" id="823"/>
    <lineage>
        <taxon>Bacteria</taxon>
        <taxon>Pseudomonadati</taxon>
        <taxon>Bacteroidota</taxon>
        <taxon>Bacteroidia</taxon>
        <taxon>Bacteroidales</taxon>
        <taxon>Tannerellaceae</taxon>
        <taxon>Parabacteroides</taxon>
    </lineage>
</organism>
<sequence>MIALINFNTYLGGGETLFVRLAEYFEKKCPELLLFYKSESYIESDIKKKGINKKHCCPINLPVDYYYLNDAERKDLRNAILSSFDRDVKYEVFSFCARDLYLTTDLTKEESYHIKLAHLILHDQDNLYCCQTLLDKLILKLRGKRNFSSKKMMKFNTNLFREVQSKGVLIPMSEVIVRLWGRYGIQIPKDNIVPLPTCSFPDYSFKPVNNKKILWIGRFVNFKLPSLCAMLNFLKRHPDYSLSVVGYGAEKFVQDYMDKNCIDRNQVVFLGKVDYDKLGEVIQGHAIGYAMGTSIIEMTQYGIPVIMAMASPDYKLFSKDICGGLYVNKSQGNVGVDLFYDNDLNKFPTIDETISSIEGDYLNSAKSSYECIRKMFDFETNAEAYISSLKRGEYIKYKISIPQACLLRKVIFIHLRTCYEHS</sequence>
<dbReference type="Proteomes" id="UP000315827">
    <property type="component" value="Unassembled WGS sequence"/>
</dbReference>
<reference evidence="1 2" key="1">
    <citation type="submission" date="2019-07" db="EMBL/GenBank/DDBJ databases">
        <title>Genome sequencing of Parabacteroides distasonis iSURF_7.</title>
        <authorList>
            <person name="Degefu H.N."/>
            <person name="Ruoff K.L."/>
            <person name="Price C.E."/>
            <person name="Valls R.A."/>
            <person name="O'Toole G.A."/>
        </authorList>
    </citation>
    <scope>NUCLEOTIDE SEQUENCE [LARGE SCALE GENOMIC DNA]</scope>
    <source>
        <strain evidence="1 2">CFPLTA003_1B</strain>
    </source>
</reference>
<name>A0A5C6KBZ1_PARDI</name>
<comment type="caution">
    <text evidence="1">The sequence shown here is derived from an EMBL/GenBank/DDBJ whole genome shotgun (WGS) entry which is preliminary data.</text>
</comment>
<gene>
    <name evidence="1" type="ORF">FSA05_17230</name>
</gene>
<dbReference type="GO" id="GO:0016740">
    <property type="term" value="F:transferase activity"/>
    <property type="evidence" value="ECO:0007669"/>
    <property type="project" value="UniProtKB-KW"/>
</dbReference>
<protein>
    <submittedName>
        <fullName evidence="1">Glycosyltransferase family 1 protein</fullName>
    </submittedName>
</protein>
<accession>A0A5C6KBZ1</accession>
<evidence type="ECO:0000313" key="2">
    <source>
        <dbReference type="Proteomes" id="UP000315827"/>
    </source>
</evidence>